<reference evidence="1 2" key="2">
    <citation type="journal article" date="2021" name="Genomics">
        <title>High-quality reference genome for Clonorchis sinensis.</title>
        <authorList>
            <person name="Young N.D."/>
            <person name="Stroehlein A.J."/>
            <person name="Kinkar L."/>
            <person name="Wang T."/>
            <person name="Sohn W.M."/>
            <person name="Chang B.C.H."/>
            <person name="Kaur P."/>
            <person name="Weisz D."/>
            <person name="Dudchenko O."/>
            <person name="Aiden E.L."/>
            <person name="Korhonen P.K."/>
            <person name="Gasser R.B."/>
        </authorList>
    </citation>
    <scope>NUCLEOTIDE SEQUENCE [LARGE SCALE GENOMIC DNA]</scope>
    <source>
        <strain evidence="1">Cs-k2</strain>
    </source>
</reference>
<dbReference type="Proteomes" id="UP000286415">
    <property type="component" value="Unassembled WGS sequence"/>
</dbReference>
<organism evidence="1 2">
    <name type="scientific">Clonorchis sinensis</name>
    <name type="common">Chinese liver fluke</name>
    <dbReference type="NCBI Taxonomy" id="79923"/>
    <lineage>
        <taxon>Eukaryota</taxon>
        <taxon>Metazoa</taxon>
        <taxon>Spiralia</taxon>
        <taxon>Lophotrochozoa</taxon>
        <taxon>Platyhelminthes</taxon>
        <taxon>Trematoda</taxon>
        <taxon>Digenea</taxon>
        <taxon>Opisthorchiida</taxon>
        <taxon>Opisthorchiata</taxon>
        <taxon>Opisthorchiidae</taxon>
        <taxon>Clonorchis</taxon>
    </lineage>
</organism>
<name>A0A3R7F7L5_CLOSI</name>
<protein>
    <submittedName>
        <fullName evidence="1">Uncharacterized protein</fullName>
    </submittedName>
</protein>
<gene>
    <name evidence="1" type="ORF">CSKR_108538</name>
</gene>
<proteinExistence type="predicted"/>
<dbReference type="EMBL" id="NIRI02000056">
    <property type="protein sequence ID" value="KAG5443131.1"/>
    <property type="molecule type" value="Genomic_DNA"/>
</dbReference>
<accession>A0A3R7F7L5</accession>
<reference evidence="1 2" key="1">
    <citation type="journal article" date="2018" name="Biotechnol. Adv.">
        <title>Improved genomic resources and new bioinformatic workflow for the carcinogenic parasite Clonorchis sinensis: Biotechnological implications.</title>
        <authorList>
            <person name="Wang D."/>
            <person name="Korhonen P.K."/>
            <person name="Gasser R.B."/>
            <person name="Young N.D."/>
        </authorList>
    </citation>
    <scope>NUCLEOTIDE SEQUENCE [LARGE SCALE GENOMIC DNA]</scope>
    <source>
        <strain evidence="1">Cs-k2</strain>
    </source>
</reference>
<dbReference type="InParanoid" id="A0A3R7F7L5"/>
<dbReference type="AlphaFoldDB" id="A0A3R7F7L5"/>
<evidence type="ECO:0000313" key="1">
    <source>
        <dbReference type="EMBL" id="KAG5443131.1"/>
    </source>
</evidence>
<evidence type="ECO:0000313" key="2">
    <source>
        <dbReference type="Proteomes" id="UP000286415"/>
    </source>
</evidence>
<comment type="caution">
    <text evidence="1">The sequence shown here is derived from an EMBL/GenBank/DDBJ whole genome shotgun (WGS) entry which is preliminary data.</text>
</comment>
<sequence length="141" mass="16031">MNIHLLLERVFLNFTGYSLTVTQMQANAAKRLRQFLKRYHFSRDAKRIYGKTYYSHASSVVSTVTLVQILNIDLGLKEPQIEHVSAGWNIQIRLLRQLLKSAAVTRSPRMSDAPRSNSGMTIEYALLMSSNKSGTRVQCLV</sequence>
<keyword evidence="2" id="KW-1185">Reference proteome</keyword>